<evidence type="ECO:0000259" key="7">
    <source>
        <dbReference type="PROSITE" id="PS50893"/>
    </source>
</evidence>
<dbReference type="SUPFAM" id="SSF52540">
    <property type="entry name" value="P-loop containing nucleoside triphosphate hydrolases"/>
    <property type="match status" value="1"/>
</dbReference>
<dbReference type="EMBL" id="JBGMEK010000026">
    <property type="protein sequence ID" value="MFA0811804.1"/>
    <property type="molecule type" value="Genomic_DNA"/>
</dbReference>
<keyword evidence="4" id="KW-0067">ATP-binding</keyword>
<keyword evidence="3" id="KW-0201">Cytochrome c-type biogenesis</keyword>
<evidence type="ECO:0000256" key="2">
    <source>
        <dbReference type="ARBA" id="ARBA00022741"/>
    </source>
</evidence>
<dbReference type="RefSeq" id="WP_371839406.1">
    <property type="nucleotide sequence ID" value="NZ_JBGMEK010000026.1"/>
</dbReference>
<dbReference type="Gene3D" id="3.40.50.300">
    <property type="entry name" value="P-loop containing nucleotide triphosphate hydrolases"/>
    <property type="match status" value="1"/>
</dbReference>
<dbReference type="PROSITE" id="PS50893">
    <property type="entry name" value="ABC_TRANSPORTER_2"/>
    <property type="match status" value="1"/>
</dbReference>
<sequence>MTPKSPAVLQVRDFACERDGRRLFEGLDFSLCRGAAIQVKGCNGAGKTTLLRTLIGSNSDFSGEILWCGNPFPRALREMRESLLYIGHRGGVRAGLTPLENLTWYGADPESALQALDRVELYGFEDSLCHSLSAGQNRRVALARMFLPLAPRLWILDEPLAALDVAGVAALEKQMSAHLDKGGSILLTSHQPLALAGLDFIDLSDFAVEKSFVDIGGEHVID</sequence>
<feature type="domain" description="ABC transporter" evidence="7">
    <location>
        <begin position="9"/>
        <end position="220"/>
    </location>
</feature>
<evidence type="ECO:0000256" key="6">
    <source>
        <dbReference type="ARBA" id="ARBA00023136"/>
    </source>
</evidence>
<evidence type="ECO:0000313" key="8">
    <source>
        <dbReference type="EMBL" id="MFA0811804.1"/>
    </source>
</evidence>
<reference evidence="8 9" key="1">
    <citation type="submission" date="2024-08" db="EMBL/GenBank/DDBJ databases">
        <authorList>
            <person name="Ishaq N."/>
        </authorList>
    </citation>
    <scope>NUCLEOTIDE SEQUENCE [LARGE SCALE GENOMIC DNA]</scope>
    <source>
        <strain evidence="8 9">DSM 18651</strain>
    </source>
</reference>
<evidence type="ECO:0000313" key="9">
    <source>
        <dbReference type="Proteomes" id="UP001569428"/>
    </source>
</evidence>
<dbReference type="NCBIfam" id="TIGR01189">
    <property type="entry name" value="ccmA"/>
    <property type="match status" value="1"/>
</dbReference>
<dbReference type="InterPro" id="IPR005895">
    <property type="entry name" value="ABC_transptr_haem_export_CcmA"/>
</dbReference>
<keyword evidence="9" id="KW-1185">Reference proteome</keyword>
<dbReference type="InterPro" id="IPR003593">
    <property type="entry name" value="AAA+_ATPase"/>
</dbReference>
<name>A0ABV4P1B2_9GAMM</name>
<dbReference type="InterPro" id="IPR003439">
    <property type="entry name" value="ABC_transporter-like_ATP-bd"/>
</dbReference>
<proteinExistence type="predicted"/>
<comment type="caution">
    <text evidence="8">The sequence shown here is derived from an EMBL/GenBank/DDBJ whole genome shotgun (WGS) entry which is preliminary data.</text>
</comment>
<organism evidence="8 9">
    <name type="scientific">Microbulbifer epialgicus</name>
    <dbReference type="NCBI Taxonomy" id="393907"/>
    <lineage>
        <taxon>Bacteria</taxon>
        <taxon>Pseudomonadati</taxon>
        <taxon>Pseudomonadota</taxon>
        <taxon>Gammaproteobacteria</taxon>
        <taxon>Cellvibrionales</taxon>
        <taxon>Microbulbiferaceae</taxon>
        <taxon>Microbulbifer</taxon>
    </lineage>
</organism>
<evidence type="ECO:0000256" key="1">
    <source>
        <dbReference type="ARBA" id="ARBA00022448"/>
    </source>
</evidence>
<evidence type="ECO:0000256" key="3">
    <source>
        <dbReference type="ARBA" id="ARBA00022748"/>
    </source>
</evidence>
<protein>
    <submittedName>
        <fullName evidence="8">Cytochrome c biogenesis heme-transporting ATPase CcmA</fullName>
    </submittedName>
</protein>
<dbReference type="Pfam" id="PF00005">
    <property type="entry name" value="ABC_tran"/>
    <property type="match status" value="1"/>
</dbReference>
<accession>A0ABV4P1B2</accession>
<dbReference type="SMART" id="SM00382">
    <property type="entry name" value="AAA"/>
    <property type="match status" value="1"/>
</dbReference>
<evidence type="ECO:0000256" key="5">
    <source>
        <dbReference type="ARBA" id="ARBA00022967"/>
    </source>
</evidence>
<keyword evidence="1" id="KW-0813">Transport</keyword>
<dbReference type="PANTHER" id="PTHR43499:SF1">
    <property type="entry name" value="ABC TRANSPORTER I FAMILY MEMBER 1"/>
    <property type="match status" value="1"/>
</dbReference>
<gene>
    <name evidence="8" type="primary">ccmA</name>
    <name evidence="8" type="ORF">ACCI49_12840</name>
</gene>
<keyword evidence="5" id="KW-1278">Translocase</keyword>
<dbReference type="Proteomes" id="UP001569428">
    <property type="component" value="Unassembled WGS sequence"/>
</dbReference>
<keyword evidence="6" id="KW-0472">Membrane</keyword>
<evidence type="ECO:0000256" key="4">
    <source>
        <dbReference type="ARBA" id="ARBA00022840"/>
    </source>
</evidence>
<dbReference type="PANTHER" id="PTHR43499">
    <property type="entry name" value="ABC TRANSPORTER I FAMILY MEMBER 1"/>
    <property type="match status" value="1"/>
</dbReference>
<dbReference type="NCBIfam" id="NF010061">
    <property type="entry name" value="PRK13538.1"/>
    <property type="match status" value="1"/>
</dbReference>
<dbReference type="InterPro" id="IPR027417">
    <property type="entry name" value="P-loop_NTPase"/>
</dbReference>
<keyword evidence="2" id="KW-0547">Nucleotide-binding</keyword>